<proteinExistence type="predicted"/>
<feature type="compositionally biased region" description="Basic and acidic residues" evidence="6">
    <location>
        <begin position="951"/>
        <end position="965"/>
    </location>
</feature>
<dbReference type="InterPro" id="IPR017907">
    <property type="entry name" value="Znf_RING_CS"/>
</dbReference>
<dbReference type="Pfam" id="PF00642">
    <property type="entry name" value="zf-CCCH"/>
    <property type="match status" value="1"/>
</dbReference>
<dbReference type="InterPro" id="IPR013083">
    <property type="entry name" value="Znf_RING/FYVE/PHD"/>
</dbReference>
<feature type="domain" description="C3H1-type" evidence="8">
    <location>
        <begin position="4"/>
        <end position="34"/>
    </location>
</feature>
<accession>A0A0G4FDP3</accession>
<dbReference type="InterPro" id="IPR045072">
    <property type="entry name" value="MKRN-like"/>
</dbReference>
<feature type="domain" description="RING-type" evidence="7">
    <location>
        <begin position="696"/>
        <end position="755"/>
    </location>
</feature>
<feature type="compositionally biased region" description="Basic and acidic residues" evidence="6">
    <location>
        <begin position="1048"/>
        <end position="1082"/>
    </location>
</feature>
<feature type="compositionally biased region" description="Basic and acidic residues" evidence="6">
    <location>
        <begin position="252"/>
        <end position="268"/>
    </location>
</feature>
<feature type="compositionally biased region" description="Basic residues" evidence="6">
    <location>
        <begin position="87"/>
        <end position="100"/>
    </location>
</feature>
<feature type="region of interest" description="Disordered" evidence="6">
    <location>
        <begin position="880"/>
        <end position="1154"/>
    </location>
</feature>
<keyword evidence="1" id="KW-0808">Transferase</keyword>
<feature type="compositionally biased region" description="Basic and acidic residues" evidence="6">
    <location>
        <begin position="461"/>
        <end position="471"/>
    </location>
</feature>
<feature type="compositionally biased region" description="Basic and acidic residues" evidence="6">
    <location>
        <begin position="341"/>
        <end position="356"/>
    </location>
</feature>
<feature type="zinc finger region" description="C3H1-type" evidence="5">
    <location>
        <begin position="784"/>
        <end position="812"/>
    </location>
</feature>
<evidence type="ECO:0000256" key="2">
    <source>
        <dbReference type="ARBA" id="ARBA00022723"/>
    </source>
</evidence>
<dbReference type="EMBL" id="CDMY01000407">
    <property type="protein sequence ID" value="CEM11004.1"/>
    <property type="molecule type" value="Genomic_DNA"/>
</dbReference>
<evidence type="ECO:0000256" key="5">
    <source>
        <dbReference type="PROSITE-ProRule" id="PRU00723"/>
    </source>
</evidence>
<feature type="compositionally biased region" description="Pro residues" evidence="6">
    <location>
        <begin position="225"/>
        <end position="242"/>
    </location>
</feature>
<dbReference type="GO" id="GO:0061630">
    <property type="term" value="F:ubiquitin protein ligase activity"/>
    <property type="evidence" value="ECO:0007669"/>
    <property type="project" value="InterPro"/>
</dbReference>
<evidence type="ECO:0000256" key="4">
    <source>
        <dbReference type="ARBA" id="ARBA00022833"/>
    </source>
</evidence>
<feature type="compositionally biased region" description="Polar residues" evidence="6">
    <location>
        <begin position="49"/>
        <end position="60"/>
    </location>
</feature>
<evidence type="ECO:0008006" key="11">
    <source>
        <dbReference type="Google" id="ProtNLM"/>
    </source>
</evidence>
<feature type="domain" description="C3H1-type" evidence="8">
    <location>
        <begin position="784"/>
        <end position="812"/>
    </location>
</feature>
<dbReference type="GO" id="GO:0008270">
    <property type="term" value="F:zinc ion binding"/>
    <property type="evidence" value="ECO:0007669"/>
    <property type="project" value="UniProtKB-KW"/>
</dbReference>
<feature type="domain" description="C3H1-type" evidence="8">
    <location>
        <begin position="614"/>
        <end position="641"/>
    </location>
</feature>
<dbReference type="AlphaFoldDB" id="A0A0G4FDP3"/>
<dbReference type="SMART" id="SM00184">
    <property type="entry name" value="RING"/>
    <property type="match status" value="1"/>
</dbReference>
<feature type="compositionally biased region" description="Basic and acidic residues" evidence="6">
    <location>
        <begin position="403"/>
        <end position="413"/>
    </location>
</feature>
<evidence type="ECO:0000313" key="9">
    <source>
        <dbReference type="EMBL" id="CEM11004.1"/>
    </source>
</evidence>
<dbReference type="Pfam" id="PF13639">
    <property type="entry name" value="zf-RING_2"/>
    <property type="match status" value="1"/>
</dbReference>
<keyword evidence="2 5" id="KW-0479">Metal-binding</keyword>
<dbReference type="VEuPathDB" id="CryptoDB:Vbra_1348"/>
<reference evidence="9 10" key="1">
    <citation type="submission" date="2014-11" db="EMBL/GenBank/DDBJ databases">
        <authorList>
            <person name="Zhu J."/>
            <person name="Qi W."/>
            <person name="Song R."/>
        </authorList>
    </citation>
    <scope>NUCLEOTIDE SEQUENCE [LARGE SCALE GENOMIC DNA]</scope>
</reference>
<dbReference type="InterPro" id="IPR036855">
    <property type="entry name" value="Znf_CCCH_sf"/>
</dbReference>
<keyword evidence="3 5" id="KW-0863">Zinc-finger</keyword>
<feature type="compositionally biased region" description="Basic and acidic residues" evidence="6">
    <location>
        <begin position="290"/>
        <end position="307"/>
    </location>
</feature>
<dbReference type="InParanoid" id="A0A0G4FDP3"/>
<dbReference type="OMA" id="PANDMAN"/>
<dbReference type="PANTHER" id="PTHR11224">
    <property type="entry name" value="MAKORIN-RELATED"/>
    <property type="match status" value="1"/>
</dbReference>
<feature type="zinc finger region" description="C3H1-type" evidence="5">
    <location>
        <begin position="4"/>
        <end position="34"/>
    </location>
</feature>
<dbReference type="STRING" id="1169540.A0A0G4FDP3"/>
<dbReference type="SUPFAM" id="SSF57850">
    <property type="entry name" value="RING/U-box"/>
    <property type="match status" value="1"/>
</dbReference>
<feature type="compositionally biased region" description="Basic and acidic residues" evidence="6">
    <location>
        <begin position="926"/>
        <end position="936"/>
    </location>
</feature>
<name>A0A0G4FDP3_VITBC</name>
<dbReference type="InterPro" id="IPR001841">
    <property type="entry name" value="Znf_RING"/>
</dbReference>
<protein>
    <recommendedName>
        <fullName evidence="11">RING-type E3 ubiquitin transferase</fullName>
    </recommendedName>
</protein>
<dbReference type="SMART" id="SM00356">
    <property type="entry name" value="ZnF_C3H1"/>
    <property type="match status" value="3"/>
</dbReference>
<feature type="zinc finger region" description="C3H1-type" evidence="5">
    <location>
        <begin position="614"/>
        <end position="641"/>
    </location>
</feature>
<feature type="compositionally biased region" description="Low complexity" evidence="6">
    <location>
        <begin position="358"/>
        <end position="372"/>
    </location>
</feature>
<dbReference type="InterPro" id="IPR000571">
    <property type="entry name" value="Znf_CCCH"/>
</dbReference>
<feature type="region of interest" description="Disordered" evidence="6">
    <location>
        <begin position="18"/>
        <end position="537"/>
    </location>
</feature>
<dbReference type="GO" id="GO:0000209">
    <property type="term" value="P:protein polyubiquitination"/>
    <property type="evidence" value="ECO:0007669"/>
    <property type="project" value="InterPro"/>
</dbReference>
<organism evidence="9 10">
    <name type="scientific">Vitrella brassicaformis (strain CCMP3155)</name>
    <dbReference type="NCBI Taxonomy" id="1169540"/>
    <lineage>
        <taxon>Eukaryota</taxon>
        <taxon>Sar</taxon>
        <taxon>Alveolata</taxon>
        <taxon>Colpodellida</taxon>
        <taxon>Vitrellaceae</taxon>
        <taxon>Vitrella</taxon>
    </lineage>
</organism>
<evidence type="ECO:0000256" key="6">
    <source>
        <dbReference type="SAM" id="MobiDB-lite"/>
    </source>
</evidence>
<dbReference type="PROSITE" id="PS50089">
    <property type="entry name" value="ZF_RING_2"/>
    <property type="match status" value="1"/>
</dbReference>
<dbReference type="Gene3D" id="4.10.1000.10">
    <property type="entry name" value="Zinc finger, CCCH-type"/>
    <property type="match status" value="1"/>
</dbReference>
<dbReference type="Proteomes" id="UP000041254">
    <property type="component" value="Unassembled WGS sequence"/>
</dbReference>
<feature type="compositionally biased region" description="Basic residues" evidence="6">
    <location>
        <begin position="123"/>
        <end position="134"/>
    </location>
</feature>
<dbReference type="OrthoDB" id="250836at2759"/>
<dbReference type="SUPFAM" id="SSF90229">
    <property type="entry name" value="CCCH zinc finger"/>
    <property type="match status" value="1"/>
</dbReference>
<keyword evidence="4 5" id="KW-0862">Zinc</keyword>
<evidence type="ECO:0000259" key="7">
    <source>
        <dbReference type="PROSITE" id="PS50089"/>
    </source>
</evidence>
<sequence>MSRWKEDRVCYYFKPATGLGCRRGHECPFRHPGPRGSDVWDVRDSSSRPAQPSPTNNQDAPVNGPGEPHGRPLEPPPHHQDQDQHQRQNRRHGGSRHGRGGGRGGRGGGRRHNDRREYWPVPHHGHSHARRPPVRHGPPPPPLAHHTQGSGVPQQERPATAAPGGVGASGSGINESPVRLRPVNESPVRLRPVGDSTFPDSAFPPPVILPRPGERSVAPMQERPTPTPSAPPPPPPPPPAPPVHQSVQSAGSDRRTDGEERHWRRDHPGQSVGGDGGRGEGDGLGRSAVRRPDGDPRFYDRRDRGTAAHEPPLPQRQYYRAMTPHPRPRNDDPYMGPRGPYFDDPHRTVRGRHDWDDSGSSSSRRPQPSYQRNLRRHQQSRASADRDDWRAPSVPRTGPTSVRDADVGGDVRGRHSRPSTGARRPRADSPYPDISRQEEDWSPEPSGWGAPRPPTPPRGRARPDPPQRRMDLVAGGMEVFGRNRGRARGGRPGRGGDWDGDYDSDGSPPYRRQHTPAHHERRRNPVPAAAALRGLHEGFRSGLQELAMAFVDRRDPPQPQPPSVPAPTVSSDIHPLMLFDPLEGRQRLSGRHDEPSTSSADPSPSSAASPPGGPDDERVCRFFQAGTCSKGVECPDSHVTAEGKCPLCGDEVMSVDSDDGSPPDGAVNEAVMKHLQQCREYQMLEADKALSGEMTCVICMEKLATFEPRLALLPICGHFFCMDCIFTWRRKSDVDSAHVDEEGEAPLAFSCPVCRTHNGFIVPVTRCIVGEDRKRRLVEKHLASKKKILCPDFKRTGTCRYGRRCVYRHERNGREVPPEEQIDPVVEHANRLARRRMMQQEEIFMPANDMANFRDLLEGFPSESLMRRLGLNVEAYDYEEEEDDADGVVSGPDPSDIDPDHPNFDPAHLEAVIERRAQRRSRRQSARRDGQADRRHGLQRRHMLYITRLRGQQETRDTRDTRDSRLFQWHEVGDRPNPSSIHHRGPPPRHDDDDDDDWGPPDVPRAYSPAVVPPVERRRPSPPGWGDDDDEDDWGSPPSPPPRQRPPTRMEERRPSTRGMDDRRRDNRRERDLFPEDEVDRRPGRRVAPPGERVGHRQAGRLDGWGNRHAGDWDRRPSERPGDRRLQDAGHTPVPMRRGRRDNDTGAASSESEW</sequence>
<dbReference type="PANTHER" id="PTHR11224:SF10">
    <property type="entry name" value="IP09428P-RELATED"/>
    <property type="match status" value="1"/>
</dbReference>
<dbReference type="PROSITE" id="PS00518">
    <property type="entry name" value="ZF_RING_1"/>
    <property type="match status" value="1"/>
</dbReference>
<evidence type="ECO:0000256" key="3">
    <source>
        <dbReference type="ARBA" id="ARBA00022771"/>
    </source>
</evidence>
<keyword evidence="10" id="KW-1185">Reference proteome</keyword>
<feature type="region of interest" description="Disordered" evidence="6">
    <location>
        <begin position="553"/>
        <end position="573"/>
    </location>
</feature>
<feature type="compositionally biased region" description="Basic residues" evidence="6">
    <location>
        <begin position="511"/>
        <end position="524"/>
    </location>
</feature>
<evidence type="ECO:0000313" key="10">
    <source>
        <dbReference type="Proteomes" id="UP000041254"/>
    </source>
</evidence>
<evidence type="ECO:0000259" key="8">
    <source>
        <dbReference type="PROSITE" id="PS50103"/>
    </source>
</evidence>
<feature type="region of interest" description="Disordered" evidence="6">
    <location>
        <begin position="587"/>
        <end position="616"/>
    </location>
</feature>
<feature type="compositionally biased region" description="Basic and acidic residues" evidence="6">
    <location>
        <begin position="68"/>
        <end position="86"/>
    </location>
</feature>
<feature type="compositionally biased region" description="Basic and acidic residues" evidence="6">
    <location>
        <begin position="898"/>
        <end position="916"/>
    </location>
</feature>
<feature type="compositionally biased region" description="Basic and acidic residues" evidence="6">
    <location>
        <begin position="1109"/>
        <end position="1128"/>
    </location>
</feature>
<feature type="compositionally biased region" description="Low complexity" evidence="6">
    <location>
        <begin position="596"/>
        <end position="610"/>
    </location>
</feature>
<evidence type="ECO:0000256" key="1">
    <source>
        <dbReference type="ARBA" id="ARBA00022679"/>
    </source>
</evidence>
<dbReference type="PROSITE" id="PS50103">
    <property type="entry name" value="ZF_C3H1"/>
    <property type="match status" value="3"/>
</dbReference>
<dbReference type="Gene3D" id="3.30.40.10">
    <property type="entry name" value="Zinc/RING finger domain, C3HC4 (zinc finger)"/>
    <property type="match status" value="1"/>
</dbReference>
<gene>
    <name evidence="9" type="ORF">Vbra_1348</name>
</gene>